<evidence type="ECO:0000256" key="5">
    <source>
        <dbReference type="ARBA" id="ARBA00022737"/>
    </source>
</evidence>
<evidence type="ECO:0000256" key="6">
    <source>
        <dbReference type="ARBA" id="ARBA00023157"/>
    </source>
</evidence>
<comment type="caution">
    <text evidence="8">The sequence shown here is derived from an EMBL/GenBank/DDBJ whole genome shotgun (WGS) entry which is preliminary data.</text>
</comment>
<comment type="caution">
    <text evidence="7">Lacks conserved residue(s) required for the propagation of feature annotation.</text>
</comment>
<accession>A0A6S7HYL4</accession>
<proteinExistence type="predicted"/>
<dbReference type="InterPro" id="IPR008979">
    <property type="entry name" value="Galactose-bd-like_sf"/>
</dbReference>
<dbReference type="GO" id="GO:0016020">
    <property type="term" value="C:membrane"/>
    <property type="evidence" value="ECO:0007669"/>
    <property type="project" value="InterPro"/>
</dbReference>
<evidence type="ECO:0000256" key="4">
    <source>
        <dbReference type="ARBA" id="ARBA00022729"/>
    </source>
</evidence>
<organism evidence="8 9">
    <name type="scientific">Paramuricea clavata</name>
    <name type="common">Red gorgonian</name>
    <name type="synonym">Violescent sea-whip</name>
    <dbReference type="NCBI Taxonomy" id="317549"/>
    <lineage>
        <taxon>Eukaryota</taxon>
        <taxon>Metazoa</taxon>
        <taxon>Cnidaria</taxon>
        <taxon>Anthozoa</taxon>
        <taxon>Octocorallia</taxon>
        <taxon>Malacalcyonacea</taxon>
        <taxon>Plexauridae</taxon>
        <taxon>Paramuricea</taxon>
    </lineage>
</organism>
<dbReference type="GO" id="GO:0005615">
    <property type="term" value="C:extracellular space"/>
    <property type="evidence" value="ECO:0007669"/>
    <property type="project" value="TreeGrafter"/>
</dbReference>
<evidence type="ECO:0000256" key="7">
    <source>
        <dbReference type="PROSITE-ProRule" id="PRU00196"/>
    </source>
</evidence>
<dbReference type="InterPro" id="IPR001190">
    <property type="entry name" value="SRCR"/>
</dbReference>
<dbReference type="Gene3D" id="2.60.40.10">
    <property type="entry name" value="Immunoglobulins"/>
    <property type="match status" value="1"/>
</dbReference>
<dbReference type="PROSITE" id="PS50287">
    <property type="entry name" value="SRCR_2"/>
    <property type="match status" value="1"/>
</dbReference>
<evidence type="ECO:0000256" key="3">
    <source>
        <dbReference type="ARBA" id="ARBA00022536"/>
    </source>
</evidence>
<sequence length="512" mass="58618">MRLYFLLGQPYIRLRGSNIPLEGLVEVFHLGTWGTVCDYNNEIFATSARVVCRELGFYDAIKQRWRRQIASGKIWLEAVKCRGDEKSLVFCSHNNWKNAGCSHYWDRYVKCSICSNGLLENITAFPDSVFGASAARFPDFGPCSARLYSSQPWCLPPNHTDENQFLEISLTRIFSLSTVATAGGDLGYVTSYMLSYMVSGYSWKYAAVGAKQLIFGNNNGETHNVIRRDLDNAIHAQRVRFIPKTWQHIPCMRVELCGREIARCNPQNVTTENLTSSSVLISWLSLRVSTKTKTLHKNYSVTITSDVDQHILQNYNITELTFLFITNLIPYHRYTYIVKAIGLEECFEEDLKLYFQTKQAVLTFEPVRFVYLFLALRMDSLLKDISGKNCASLYKAGQRFDGVYTINPDGLGSFRVMCDMQTDGGGWTVFQRRQDASVDFYRGWQDYKYGFGDLNGNFWLGLEKIHRLTKSDQNILRVDLINFNYEKAYAKYGTFSVASKSESYKLKVGSFS</sequence>
<dbReference type="InterPro" id="IPR036056">
    <property type="entry name" value="Fibrinogen-like_C"/>
</dbReference>
<dbReference type="Pfam" id="PF00530">
    <property type="entry name" value="SRCR"/>
    <property type="match status" value="1"/>
</dbReference>
<dbReference type="OrthoDB" id="10051855at2759"/>
<evidence type="ECO:0000256" key="1">
    <source>
        <dbReference type="ARBA" id="ARBA00004498"/>
    </source>
</evidence>
<keyword evidence="5" id="KW-0677">Repeat</keyword>
<dbReference type="SUPFAM" id="SSF56487">
    <property type="entry name" value="SRCR-like"/>
    <property type="match status" value="1"/>
</dbReference>
<dbReference type="SUPFAM" id="SSF49785">
    <property type="entry name" value="Galactose-binding domain-like"/>
    <property type="match status" value="1"/>
</dbReference>
<dbReference type="Gene3D" id="3.10.250.10">
    <property type="entry name" value="SRCR-like domain"/>
    <property type="match status" value="1"/>
</dbReference>
<dbReference type="Proteomes" id="UP001152795">
    <property type="component" value="Unassembled WGS sequence"/>
</dbReference>
<dbReference type="InterPro" id="IPR036116">
    <property type="entry name" value="FN3_sf"/>
</dbReference>
<dbReference type="Gene3D" id="3.90.215.10">
    <property type="entry name" value="Gamma Fibrinogen, chain A, domain 1"/>
    <property type="match status" value="1"/>
</dbReference>
<evidence type="ECO:0000313" key="8">
    <source>
        <dbReference type="EMBL" id="CAB4009679.1"/>
    </source>
</evidence>
<dbReference type="InterPro" id="IPR036772">
    <property type="entry name" value="SRCR-like_dom_sf"/>
</dbReference>
<dbReference type="InterPro" id="IPR002181">
    <property type="entry name" value="Fibrinogen_a/b/g_C_dom"/>
</dbReference>
<dbReference type="InterPro" id="IPR014716">
    <property type="entry name" value="Fibrinogen_a/b/g_C_1"/>
</dbReference>
<dbReference type="SUPFAM" id="SSF56496">
    <property type="entry name" value="Fibrinogen C-terminal domain-like"/>
    <property type="match status" value="1"/>
</dbReference>
<dbReference type="PROSITE" id="PS50853">
    <property type="entry name" value="FN3"/>
    <property type="match status" value="1"/>
</dbReference>
<dbReference type="SUPFAM" id="SSF49265">
    <property type="entry name" value="Fibronectin type III"/>
    <property type="match status" value="1"/>
</dbReference>
<dbReference type="PROSITE" id="PS51406">
    <property type="entry name" value="FIBRINOGEN_C_2"/>
    <property type="match status" value="1"/>
</dbReference>
<name>A0A6S7HYL4_PARCT</name>
<dbReference type="InterPro" id="IPR003961">
    <property type="entry name" value="FN3_dom"/>
</dbReference>
<feature type="disulfide bond" evidence="7">
    <location>
        <begin position="81"/>
        <end position="91"/>
    </location>
</feature>
<dbReference type="FunFam" id="3.10.250.10:FF:000001">
    <property type="entry name" value="Lysyl oxidase 4 isoform X1"/>
    <property type="match status" value="1"/>
</dbReference>
<protein>
    <submittedName>
        <fullName evidence="8">Fibrinogen C domain-containing 1-like</fullName>
    </submittedName>
</protein>
<keyword evidence="2" id="KW-0964">Secreted</keyword>
<dbReference type="InterPro" id="IPR050373">
    <property type="entry name" value="Fibrinogen_C-term_domain"/>
</dbReference>
<dbReference type="NCBIfam" id="NF040941">
    <property type="entry name" value="GGGWT_bact"/>
    <property type="match status" value="1"/>
</dbReference>
<keyword evidence="2" id="KW-0272">Extracellular matrix</keyword>
<evidence type="ECO:0000313" key="9">
    <source>
        <dbReference type="Proteomes" id="UP001152795"/>
    </source>
</evidence>
<dbReference type="Gene3D" id="2.60.120.260">
    <property type="entry name" value="Galactose-binding domain-like"/>
    <property type="match status" value="1"/>
</dbReference>
<reference evidence="8" key="1">
    <citation type="submission" date="2020-04" db="EMBL/GenBank/DDBJ databases">
        <authorList>
            <person name="Alioto T."/>
            <person name="Alioto T."/>
            <person name="Gomez Garrido J."/>
        </authorList>
    </citation>
    <scope>NUCLEOTIDE SEQUENCE</scope>
    <source>
        <strain evidence="8">A484AB</strain>
    </source>
</reference>
<dbReference type="InterPro" id="IPR000421">
    <property type="entry name" value="FA58C"/>
</dbReference>
<dbReference type="SMART" id="SM00186">
    <property type="entry name" value="FBG"/>
    <property type="match status" value="1"/>
</dbReference>
<dbReference type="CDD" id="cd00063">
    <property type="entry name" value="FN3"/>
    <property type="match status" value="1"/>
</dbReference>
<gene>
    <name evidence="8" type="ORF">PACLA_8A071711</name>
</gene>
<dbReference type="SMART" id="SM00202">
    <property type="entry name" value="SR"/>
    <property type="match status" value="1"/>
</dbReference>
<evidence type="ECO:0000256" key="2">
    <source>
        <dbReference type="ARBA" id="ARBA00022530"/>
    </source>
</evidence>
<keyword evidence="9" id="KW-1185">Reference proteome</keyword>
<feature type="disulfide bond" evidence="7">
    <location>
        <begin position="37"/>
        <end position="101"/>
    </location>
</feature>
<feature type="non-terminal residue" evidence="8">
    <location>
        <position position="1"/>
    </location>
</feature>
<dbReference type="PANTHER" id="PTHR19143">
    <property type="entry name" value="FIBRINOGEN/TENASCIN/ANGIOPOEITIN"/>
    <property type="match status" value="1"/>
</dbReference>
<dbReference type="Pfam" id="PF00754">
    <property type="entry name" value="F5_F8_type_C"/>
    <property type="match status" value="1"/>
</dbReference>
<dbReference type="PROSITE" id="PS50022">
    <property type="entry name" value="FA58C_3"/>
    <property type="match status" value="1"/>
</dbReference>
<keyword evidence="4" id="KW-0732">Signal</keyword>
<dbReference type="PRINTS" id="PR00258">
    <property type="entry name" value="SPERACTRCPTR"/>
</dbReference>
<keyword evidence="3" id="KW-0245">EGF-like domain</keyword>
<comment type="subcellular location">
    <subcellularLocation>
        <location evidence="1">Secreted</location>
        <location evidence="1">Extracellular space</location>
        <location evidence="1">Extracellular matrix</location>
    </subcellularLocation>
</comment>
<dbReference type="EMBL" id="CACRXK020006536">
    <property type="protein sequence ID" value="CAB4009679.1"/>
    <property type="molecule type" value="Genomic_DNA"/>
</dbReference>
<dbReference type="AlphaFoldDB" id="A0A6S7HYL4"/>
<keyword evidence="6 7" id="KW-1015">Disulfide bond</keyword>
<dbReference type="Pfam" id="PF00147">
    <property type="entry name" value="Fibrinogen_C"/>
    <property type="match status" value="1"/>
</dbReference>
<dbReference type="InterPro" id="IPR013783">
    <property type="entry name" value="Ig-like_fold"/>
</dbReference>